<accession>A0A174G8L5</accession>
<protein>
    <submittedName>
        <fullName evidence="3">ATPase involved in DNA repair</fullName>
    </submittedName>
</protein>
<feature type="coiled-coil region" evidence="1">
    <location>
        <begin position="407"/>
        <end position="468"/>
    </location>
</feature>
<dbReference type="InterPro" id="IPR027417">
    <property type="entry name" value="P-loop_NTPase"/>
</dbReference>
<dbReference type="GO" id="GO:0006302">
    <property type="term" value="P:double-strand break repair"/>
    <property type="evidence" value="ECO:0007669"/>
    <property type="project" value="InterPro"/>
</dbReference>
<dbReference type="EMBL" id="CYZT01000117">
    <property type="protein sequence ID" value="CUO57230.1"/>
    <property type="molecule type" value="Genomic_DNA"/>
</dbReference>
<dbReference type="InterPro" id="IPR038729">
    <property type="entry name" value="Rad50/SbcC_AAA"/>
</dbReference>
<sequence>MVKPIKQFEISSLKVSGFKCFAEERSFSFGPMNAIFGHNAQGKSTIADAISYAITGVSFFGSNRMDRLRAPGKNISVELQIVDGEGQPHCLIRNRVGDNTDVFWDGQPIAAKDLNTVFAERDLFLAVFNPLYLIEVLGNKGRDLFERYMPEVPHEKVMEQLSEHNQSILAQNPFLSPEALVKQTRESIRELESTLTYCQGQQDLLRSQREQSGVLLADRQKELQDCRVRIQELESIRTTGFDGSDLKERLADLYSLHEEYVREQASLPQTDDLDAKFRDLTQKRAKREADVYHSQYAQALADTQKQINELGMELARHRHILAGLQPGIRCPMCYQTVTQETLPALKDEFEATIRRICAQGKELSGQLDELHGLDEKAREVFEAFRAQDIAMCNLELADIELRRQQAVDAVRAENERRQQKISEIREEIQNIELDLETGRLSSEEMVELECFKERAKALEAEIEVLTEQQGSSMGADVAPGISAEEINAEIVKKNELLTALSSYIAERVRQRFDHLDLNRVSISLYEVSKTTGEVRDVFKFNYEDRPYVILSLSEKIKAGLEVSELLKKIAGINYPVFIDNGESVPVIDNVRPSGQTFISQVVKNEQLRVEILGAASAGRSEQAA</sequence>
<dbReference type="AlphaFoldDB" id="A0A174G8L5"/>
<evidence type="ECO:0000256" key="1">
    <source>
        <dbReference type="SAM" id="Coils"/>
    </source>
</evidence>
<gene>
    <name evidence="3" type="ORF">ERS852411_01773</name>
</gene>
<feature type="domain" description="Rad50/SbcC-type AAA" evidence="2">
    <location>
        <begin position="12"/>
        <end position="310"/>
    </location>
</feature>
<name>A0A174G8L5_FLAPL</name>
<dbReference type="Gene3D" id="3.40.50.300">
    <property type="entry name" value="P-loop containing nucleotide triphosphate hydrolases"/>
    <property type="match status" value="1"/>
</dbReference>
<evidence type="ECO:0000313" key="4">
    <source>
        <dbReference type="Proteomes" id="UP000095746"/>
    </source>
</evidence>
<dbReference type="GO" id="GO:0016887">
    <property type="term" value="F:ATP hydrolysis activity"/>
    <property type="evidence" value="ECO:0007669"/>
    <property type="project" value="InterPro"/>
</dbReference>
<dbReference type="SUPFAM" id="SSF52540">
    <property type="entry name" value="P-loop containing nucleoside triphosphate hydrolases"/>
    <property type="match status" value="1"/>
</dbReference>
<evidence type="ECO:0000259" key="2">
    <source>
        <dbReference type="Pfam" id="PF13476"/>
    </source>
</evidence>
<reference evidence="3 4" key="1">
    <citation type="submission" date="2015-09" db="EMBL/GenBank/DDBJ databases">
        <authorList>
            <consortium name="Pathogen Informatics"/>
        </authorList>
    </citation>
    <scope>NUCLEOTIDE SEQUENCE [LARGE SCALE GENOMIC DNA]</scope>
    <source>
        <strain evidence="3 4">2789STDY5608854</strain>
    </source>
</reference>
<dbReference type="PANTHER" id="PTHR32182">
    <property type="entry name" value="DNA REPLICATION AND REPAIR PROTEIN RECF"/>
    <property type="match status" value="1"/>
</dbReference>
<dbReference type="GO" id="GO:0000731">
    <property type="term" value="P:DNA synthesis involved in DNA repair"/>
    <property type="evidence" value="ECO:0007669"/>
    <property type="project" value="TreeGrafter"/>
</dbReference>
<keyword evidence="1" id="KW-0175">Coiled coil</keyword>
<dbReference type="Proteomes" id="UP000095746">
    <property type="component" value="Unassembled WGS sequence"/>
</dbReference>
<proteinExistence type="predicted"/>
<organism evidence="3 4">
    <name type="scientific">Flavonifractor plautii</name>
    <name type="common">Fusobacterium plautii</name>
    <dbReference type="NCBI Taxonomy" id="292800"/>
    <lineage>
        <taxon>Bacteria</taxon>
        <taxon>Bacillati</taxon>
        <taxon>Bacillota</taxon>
        <taxon>Clostridia</taxon>
        <taxon>Eubacteriales</taxon>
        <taxon>Oscillospiraceae</taxon>
        <taxon>Flavonifractor</taxon>
    </lineage>
</organism>
<evidence type="ECO:0000313" key="3">
    <source>
        <dbReference type="EMBL" id="CUO57230.1"/>
    </source>
</evidence>
<dbReference type="PANTHER" id="PTHR32182:SF0">
    <property type="entry name" value="DNA REPLICATION AND REPAIR PROTEIN RECF"/>
    <property type="match status" value="1"/>
</dbReference>
<dbReference type="Pfam" id="PF13476">
    <property type="entry name" value="AAA_23"/>
    <property type="match status" value="1"/>
</dbReference>